<dbReference type="Proteomes" id="UP000290289">
    <property type="component" value="Chromosome 4"/>
</dbReference>
<reference evidence="1 2" key="1">
    <citation type="submission" date="2018-10" db="EMBL/GenBank/DDBJ databases">
        <title>A high-quality apple genome assembly.</title>
        <authorList>
            <person name="Hu J."/>
        </authorList>
    </citation>
    <scope>NUCLEOTIDE SEQUENCE [LARGE SCALE GENOMIC DNA]</scope>
    <source>
        <strain evidence="2">cv. HFTH1</strain>
        <tissue evidence="1">Young leaf</tissue>
    </source>
</reference>
<dbReference type="EMBL" id="RDQH01000330">
    <property type="protein sequence ID" value="RXI02329.1"/>
    <property type="molecule type" value="Genomic_DNA"/>
</dbReference>
<dbReference type="STRING" id="3750.A0A498K2C6"/>
<keyword evidence="2" id="KW-1185">Reference proteome</keyword>
<dbReference type="AlphaFoldDB" id="A0A498K2C6"/>
<evidence type="ECO:0000313" key="1">
    <source>
        <dbReference type="EMBL" id="RXI02329.1"/>
    </source>
</evidence>
<accession>A0A498K2C6</accession>
<evidence type="ECO:0000313" key="2">
    <source>
        <dbReference type="Proteomes" id="UP000290289"/>
    </source>
</evidence>
<sequence length="109" mass="12054">MATPTESLLSIVGSVSTNSTKKRVQIFHDEILAVLSNSEIGIESVLLLIDIIFQTLYIYDDRGSRKAVDDIITKGLQEVSFMKSFAVALVQVMEKQAKLQSHVGCDRLP</sequence>
<proteinExistence type="predicted"/>
<organism evidence="1 2">
    <name type="scientific">Malus domestica</name>
    <name type="common">Apple</name>
    <name type="synonym">Pyrus malus</name>
    <dbReference type="NCBI Taxonomy" id="3750"/>
    <lineage>
        <taxon>Eukaryota</taxon>
        <taxon>Viridiplantae</taxon>
        <taxon>Streptophyta</taxon>
        <taxon>Embryophyta</taxon>
        <taxon>Tracheophyta</taxon>
        <taxon>Spermatophyta</taxon>
        <taxon>Magnoliopsida</taxon>
        <taxon>eudicotyledons</taxon>
        <taxon>Gunneridae</taxon>
        <taxon>Pentapetalae</taxon>
        <taxon>rosids</taxon>
        <taxon>fabids</taxon>
        <taxon>Rosales</taxon>
        <taxon>Rosaceae</taxon>
        <taxon>Amygdaloideae</taxon>
        <taxon>Maleae</taxon>
        <taxon>Malus</taxon>
    </lineage>
</organism>
<gene>
    <name evidence="1" type="ORF">DVH24_030258</name>
</gene>
<name>A0A498K2C6_MALDO</name>
<protein>
    <submittedName>
        <fullName evidence="1">Uncharacterized protein</fullName>
    </submittedName>
</protein>
<comment type="caution">
    <text evidence="1">The sequence shown here is derived from an EMBL/GenBank/DDBJ whole genome shotgun (WGS) entry which is preliminary data.</text>
</comment>